<protein>
    <recommendedName>
        <fullName evidence="7">Formate hydrogenlyase subunit 4</fullName>
    </recommendedName>
</protein>
<dbReference type="Proteomes" id="UP000886047">
    <property type="component" value="Unassembled WGS sequence"/>
</dbReference>
<feature type="transmembrane region" description="Helical" evidence="5">
    <location>
        <begin position="92"/>
        <end position="111"/>
    </location>
</feature>
<dbReference type="GO" id="GO:0005886">
    <property type="term" value="C:plasma membrane"/>
    <property type="evidence" value="ECO:0007669"/>
    <property type="project" value="TreeGrafter"/>
</dbReference>
<keyword evidence="3 5" id="KW-1133">Transmembrane helix</keyword>
<evidence type="ECO:0000256" key="1">
    <source>
        <dbReference type="ARBA" id="ARBA00004141"/>
    </source>
</evidence>
<gene>
    <name evidence="6" type="ORF">ENN90_00575</name>
</gene>
<keyword evidence="4 5" id="KW-0472">Membrane</keyword>
<dbReference type="InterPro" id="IPR001694">
    <property type="entry name" value="NADH_UbQ_OxRdtase_su1/FPO"/>
</dbReference>
<evidence type="ECO:0000256" key="2">
    <source>
        <dbReference type="ARBA" id="ARBA00022692"/>
    </source>
</evidence>
<dbReference type="AlphaFoldDB" id="A0A831LP70"/>
<evidence type="ECO:0000256" key="4">
    <source>
        <dbReference type="ARBA" id="ARBA00023136"/>
    </source>
</evidence>
<keyword evidence="2 5" id="KW-0812">Transmembrane</keyword>
<organism evidence="6">
    <name type="scientific">Mariniphaga anaerophila</name>
    <dbReference type="NCBI Taxonomy" id="1484053"/>
    <lineage>
        <taxon>Bacteria</taxon>
        <taxon>Pseudomonadati</taxon>
        <taxon>Bacteroidota</taxon>
        <taxon>Bacteroidia</taxon>
        <taxon>Marinilabiliales</taxon>
        <taxon>Prolixibacteraceae</taxon>
        <taxon>Mariniphaga</taxon>
    </lineage>
</organism>
<comment type="caution">
    <text evidence="6">The sequence shown here is derived from an EMBL/GenBank/DDBJ whole genome shotgun (WGS) entry which is preliminary data.</text>
</comment>
<evidence type="ECO:0008006" key="7">
    <source>
        <dbReference type="Google" id="ProtNLM"/>
    </source>
</evidence>
<accession>A0A831LP70</accession>
<dbReference type="EMBL" id="DSDK01000032">
    <property type="protein sequence ID" value="HDR50102.1"/>
    <property type="molecule type" value="Genomic_DNA"/>
</dbReference>
<sequence length="256" mass="28796">MVLNPLVIFLVSLVFPGVVARTKAKIVGRKGASVFQPFFDNVRLFQKGNVYSKTTSWIFQIAPVIYFSTIFMAMLFIPLGKQPALLSFEGDFVVFAYLLAFGKFMMIAAAMDTGSGFEGMGANREAFYSLLVEPAFFIVIASMALLTNHTSFYDLFNNLHLESELSYLIAILSVYIFLWIAMVENSRLPVDDPKTHLELTMVHEVMVLDYSGFDLALIQLANGVKFAIYGALIFNFVLPMQDYFATQLVIFFIVQL</sequence>
<evidence type="ECO:0000256" key="3">
    <source>
        <dbReference type="ARBA" id="ARBA00022989"/>
    </source>
</evidence>
<feature type="non-terminal residue" evidence="6">
    <location>
        <position position="256"/>
    </location>
</feature>
<feature type="transmembrane region" description="Helical" evidence="5">
    <location>
        <begin position="216"/>
        <end position="238"/>
    </location>
</feature>
<reference evidence="6" key="1">
    <citation type="journal article" date="2020" name="mSystems">
        <title>Genome- and Community-Level Interaction Insights into Carbon Utilization and Element Cycling Functions of Hydrothermarchaeota in Hydrothermal Sediment.</title>
        <authorList>
            <person name="Zhou Z."/>
            <person name="Liu Y."/>
            <person name="Xu W."/>
            <person name="Pan J."/>
            <person name="Luo Z.H."/>
            <person name="Li M."/>
        </authorList>
    </citation>
    <scope>NUCLEOTIDE SEQUENCE [LARGE SCALE GENOMIC DNA]</scope>
    <source>
        <strain evidence="6">SpSt-1217</strain>
    </source>
</reference>
<dbReference type="InterPro" id="IPR052561">
    <property type="entry name" value="ComplexI_Subunit1"/>
</dbReference>
<feature type="transmembrane region" description="Helical" evidence="5">
    <location>
        <begin position="126"/>
        <end position="145"/>
    </location>
</feature>
<proteinExistence type="predicted"/>
<dbReference type="Pfam" id="PF00146">
    <property type="entry name" value="NADHdh"/>
    <property type="match status" value="1"/>
</dbReference>
<feature type="transmembrane region" description="Helical" evidence="5">
    <location>
        <begin position="165"/>
        <end position="183"/>
    </location>
</feature>
<dbReference type="PANTHER" id="PTHR43359:SF1">
    <property type="entry name" value="FORMATE HYDROGENLYASE SUBUNIT 4-RELATED"/>
    <property type="match status" value="1"/>
</dbReference>
<evidence type="ECO:0000256" key="5">
    <source>
        <dbReference type="SAM" id="Phobius"/>
    </source>
</evidence>
<dbReference type="PANTHER" id="PTHR43359">
    <property type="entry name" value="FORMATE HYDROGENLYASE SUBUNIT 4"/>
    <property type="match status" value="1"/>
</dbReference>
<name>A0A831LP70_9BACT</name>
<evidence type="ECO:0000313" key="6">
    <source>
        <dbReference type="EMBL" id="HDR50102.1"/>
    </source>
</evidence>
<comment type="subcellular location">
    <subcellularLocation>
        <location evidence="1">Membrane</location>
        <topology evidence="1">Multi-pass membrane protein</topology>
    </subcellularLocation>
</comment>
<feature type="transmembrane region" description="Helical" evidence="5">
    <location>
        <begin position="57"/>
        <end position="80"/>
    </location>
</feature>